<feature type="transmembrane region" description="Helical" evidence="1">
    <location>
        <begin position="39"/>
        <end position="59"/>
    </location>
</feature>
<dbReference type="eggNOG" id="ENOG5031S5W">
    <property type="taxonomic scope" value="Bacteria"/>
</dbReference>
<dbReference type="Proteomes" id="UP000006637">
    <property type="component" value="Chromosome"/>
</dbReference>
<dbReference type="AlphaFoldDB" id="Q1AT34"/>
<keyword evidence="1" id="KW-0812">Transmembrane</keyword>
<sequence length="96" mass="11073">MAWIDRLVAGVFTVAMWLVLLFTFFAINPVVPTMPVSIALAASFIILGTFNTASIIAMIRRYSKVKDSIYREDIVNLDRNREQRRREQRRNKVRGG</sequence>
<proteinExistence type="predicted"/>
<organism evidence="2 3">
    <name type="scientific">Rubrobacter xylanophilus (strain DSM 9941 / JCM 11954 / NBRC 16129 / PRD-1)</name>
    <dbReference type="NCBI Taxonomy" id="266117"/>
    <lineage>
        <taxon>Bacteria</taxon>
        <taxon>Bacillati</taxon>
        <taxon>Actinomycetota</taxon>
        <taxon>Rubrobacteria</taxon>
        <taxon>Rubrobacterales</taxon>
        <taxon>Rubrobacteraceae</taxon>
        <taxon>Rubrobacter</taxon>
    </lineage>
</organism>
<dbReference type="STRING" id="266117.Rxyl_2524"/>
<name>Q1AT34_RUBXD</name>
<dbReference type="HOGENOM" id="CLU_159904_1_0_11"/>
<evidence type="ECO:0000313" key="3">
    <source>
        <dbReference type="Proteomes" id="UP000006637"/>
    </source>
</evidence>
<evidence type="ECO:0000313" key="2">
    <source>
        <dbReference type="EMBL" id="ABG05444.1"/>
    </source>
</evidence>
<keyword evidence="1" id="KW-1133">Transmembrane helix</keyword>
<gene>
    <name evidence="2" type="ordered locus">Rxyl_2524</name>
</gene>
<accession>Q1AT34</accession>
<reference evidence="2 3" key="1">
    <citation type="submission" date="2006-06" db="EMBL/GenBank/DDBJ databases">
        <title>Complete sequence of Rubrobacter xylanophilus DSM 9941.</title>
        <authorList>
            <consortium name="US DOE Joint Genome Institute"/>
            <person name="Copeland A."/>
            <person name="Lucas S."/>
            <person name="Lapidus A."/>
            <person name="Barry K."/>
            <person name="Detter J.C."/>
            <person name="Glavina del Rio T."/>
            <person name="Hammon N."/>
            <person name="Israni S."/>
            <person name="Dalin E."/>
            <person name="Tice H."/>
            <person name="Pitluck S."/>
            <person name="Munk A.C."/>
            <person name="Brettin T."/>
            <person name="Bruce D."/>
            <person name="Han C."/>
            <person name="Tapia R."/>
            <person name="Gilna P."/>
            <person name="Schmutz J."/>
            <person name="Larimer F."/>
            <person name="Land M."/>
            <person name="Hauser L."/>
            <person name="Kyrpides N."/>
            <person name="Lykidis A."/>
            <person name="da Costa M.S."/>
            <person name="Rainey F.A."/>
            <person name="Empadinhas N."/>
            <person name="Jolivet E."/>
            <person name="Battista J.R."/>
            <person name="Richardson P."/>
        </authorList>
    </citation>
    <scope>NUCLEOTIDE SEQUENCE [LARGE SCALE GENOMIC DNA]</scope>
    <source>
        <strain evidence="3">DSM 9941 / NBRC 16129 / PRD-1</strain>
    </source>
</reference>
<keyword evidence="3" id="KW-1185">Reference proteome</keyword>
<evidence type="ECO:0000256" key="1">
    <source>
        <dbReference type="SAM" id="Phobius"/>
    </source>
</evidence>
<dbReference type="KEGG" id="rxy:Rxyl_2524"/>
<protein>
    <submittedName>
        <fullName evidence="2">Uncharacterized protein</fullName>
    </submittedName>
</protein>
<dbReference type="EMBL" id="CP000386">
    <property type="protein sequence ID" value="ABG05444.1"/>
    <property type="molecule type" value="Genomic_DNA"/>
</dbReference>
<keyword evidence="1" id="KW-0472">Membrane</keyword>
<feature type="transmembrane region" description="Helical" evidence="1">
    <location>
        <begin position="7"/>
        <end position="27"/>
    </location>
</feature>